<evidence type="ECO:0000256" key="5">
    <source>
        <dbReference type="SAM" id="MobiDB-lite"/>
    </source>
</evidence>
<dbReference type="InterPro" id="IPR036638">
    <property type="entry name" value="HLH_DNA-bd_sf"/>
</dbReference>
<dbReference type="PROSITE" id="PS50888">
    <property type="entry name" value="BHLH"/>
    <property type="match status" value="1"/>
</dbReference>
<dbReference type="PANTHER" id="PTHR13935:SF63">
    <property type="entry name" value="BHLH DOMAIN-CONTAINING PROTEIN"/>
    <property type="match status" value="1"/>
</dbReference>
<evidence type="ECO:0000256" key="2">
    <source>
        <dbReference type="ARBA" id="ARBA00023015"/>
    </source>
</evidence>
<dbReference type="Gene3D" id="4.10.280.10">
    <property type="entry name" value="Helix-loop-helix DNA-binding domain"/>
    <property type="match status" value="1"/>
</dbReference>
<comment type="subcellular location">
    <subcellularLocation>
        <location evidence="1">Nucleus</location>
    </subcellularLocation>
</comment>
<keyword evidence="8" id="KW-1185">Reference proteome</keyword>
<comment type="caution">
    <text evidence="7">The sequence shown here is derived from an EMBL/GenBank/DDBJ whole genome shotgun (WGS) entry which is preliminary data.</text>
</comment>
<gene>
    <name evidence="7" type="ORF">Ccrd_002054</name>
</gene>
<dbReference type="PANTHER" id="PTHR13935">
    <property type="entry name" value="ACHAETE-SCUTE TRANSCRIPTION FACTOR-RELATED"/>
    <property type="match status" value="1"/>
</dbReference>
<dbReference type="InterPro" id="IPR011598">
    <property type="entry name" value="bHLH_dom"/>
</dbReference>
<dbReference type="GO" id="GO:0046983">
    <property type="term" value="F:protein dimerization activity"/>
    <property type="evidence" value="ECO:0007669"/>
    <property type="project" value="InterPro"/>
</dbReference>
<feature type="region of interest" description="Disordered" evidence="5">
    <location>
        <begin position="1"/>
        <end position="25"/>
    </location>
</feature>
<evidence type="ECO:0000259" key="6">
    <source>
        <dbReference type="PROSITE" id="PS50888"/>
    </source>
</evidence>
<dbReference type="OMA" id="IHEMGST"/>
<sequence length="234" mass="26754">MERKNKCSGSGSGSGSLKMKKPERKITEKNRRNNMNFLYSHLFSLIPPHLISKGGAQVSDRVDRAIDYIQTLKDSLEMNKKKKEQLLSKKRSFQHTKTNIVRQSLDVQIQEMSPDLDAVLVTGLKNHSDFCDVVQLLERYSTEVALANFSSSGHSIFHLRHKKMEADEMSKRIKNLIEGSSKMKELELELELGNDDIDINGSSSSSSNISKWDFDIQSTLWEWELEMLPMNMLS</sequence>
<dbReference type="GO" id="GO:0000977">
    <property type="term" value="F:RNA polymerase II transcription regulatory region sequence-specific DNA binding"/>
    <property type="evidence" value="ECO:0007669"/>
    <property type="project" value="TreeGrafter"/>
</dbReference>
<evidence type="ECO:0000313" key="8">
    <source>
        <dbReference type="Proteomes" id="UP000243975"/>
    </source>
</evidence>
<reference evidence="7 8" key="1">
    <citation type="journal article" date="2016" name="Sci. Rep.">
        <title>The genome sequence of the outbreeding globe artichoke constructed de novo incorporating a phase-aware low-pass sequencing strategy of F1 progeny.</title>
        <authorList>
            <person name="Scaglione D."/>
            <person name="Reyes-Chin-Wo S."/>
            <person name="Acquadro A."/>
            <person name="Froenicke L."/>
            <person name="Portis E."/>
            <person name="Beitel C."/>
            <person name="Tirone M."/>
            <person name="Mauro R."/>
            <person name="Lo Monaco A."/>
            <person name="Mauromicale G."/>
            <person name="Faccioli P."/>
            <person name="Cattivelli L."/>
            <person name="Rieseberg L."/>
            <person name="Michelmore R."/>
            <person name="Lanteri S."/>
        </authorList>
    </citation>
    <scope>NUCLEOTIDE SEQUENCE [LARGE SCALE GENOMIC DNA]</scope>
    <source>
        <strain evidence="7">2C</strain>
    </source>
</reference>
<protein>
    <submittedName>
        <fullName evidence="7">Myc-type, basic helix-loop-helix (BHLH) domain-containing protein</fullName>
    </submittedName>
</protein>
<keyword evidence="3" id="KW-0804">Transcription</keyword>
<dbReference type="SUPFAM" id="SSF47459">
    <property type="entry name" value="HLH, helix-loop-helix DNA-binding domain"/>
    <property type="match status" value="1"/>
</dbReference>
<accession>A0A103XS34</accession>
<evidence type="ECO:0000256" key="4">
    <source>
        <dbReference type="ARBA" id="ARBA00023242"/>
    </source>
</evidence>
<feature type="domain" description="BHLH" evidence="6">
    <location>
        <begin position="19"/>
        <end position="72"/>
    </location>
</feature>
<proteinExistence type="predicted"/>
<evidence type="ECO:0000256" key="1">
    <source>
        <dbReference type="ARBA" id="ARBA00004123"/>
    </source>
</evidence>
<evidence type="ECO:0000256" key="3">
    <source>
        <dbReference type="ARBA" id="ARBA00023163"/>
    </source>
</evidence>
<dbReference type="Proteomes" id="UP000243975">
    <property type="component" value="Unassembled WGS sequence"/>
</dbReference>
<evidence type="ECO:0000313" key="7">
    <source>
        <dbReference type="EMBL" id="KVH95867.1"/>
    </source>
</evidence>
<dbReference type="Gramene" id="KVH95867">
    <property type="protein sequence ID" value="KVH95867"/>
    <property type="gene ID" value="Ccrd_002054"/>
</dbReference>
<name>A0A103XS34_CYNCS</name>
<dbReference type="GO" id="GO:0000981">
    <property type="term" value="F:DNA-binding transcription factor activity, RNA polymerase II-specific"/>
    <property type="evidence" value="ECO:0007669"/>
    <property type="project" value="TreeGrafter"/>
</dbReference>
<dbReference type="STRING" id="59895.A0A103XS34"/>
<dbReference type="GO" id="GO:0090575">
    <property type="term" value="C:RNA polymerase II transcription regulator complex"/>
    <property type="evidence" value="ECO:0007669"/>
    <property type="project" value="TreeGrafter"/>
</dbReference>
<organism evidence="7 8">
    <name type="scientific">Cynara cardunculus var. scolymus</name>
    <name type="common">Globe artichoke</name>
    <name type="synonym">Cynara scolymus</name>
    <dbReference type="NCBI Taxonomy" id="59895"/>
    <lineage>
        <taxon>Eukaryota</taxon>
        <taxon>Viridiplantae</taxon>
        <taxon>Streptophyta</taxon>
        <taxon>Embryophyta</taxon>
        <taxon>Tracheophyta</taxon>
        <taxon>Spermatophyta</taxon>
        <taxon>Magnoliopsida</taxon>
        <taxon>eudicotyledons</taxon>
        <taxon>Gunneridae</taxon>
        <taxon>Pentapetalae</taxon>
        <taxon>asterids</taxon>
        <taxon>campanulids</taxon>
        <taxon>Asterales</taxon>
        <taxon>Asteraceae</taxon>
        <taxon>Carduoideae</taxon>
        <taxon>Cardueae</taxon>
        <taxon>Carduinae</taxon>
        <taxon>Cynara</taxon>
    </lineage>
</organism>
<dbReference type="OrthoDB" id="752507at2759"/>
<keyword evidence="4" id="KW-0539">Nucleus</keyword>
<keyword evidence="2" id="KW-0805">Transcription regulation</keyword>
<dbReference type="AlphaFoldDB" id="A0A103XS34"/>
<dbReference type="InterPro" id="IPR015660">
    <property type="entry name" value="MASH1/Ascl1a-like"/>
</dbReference>
<dbReference type="EMBL" id="LEKV01004374">
    <property type="protein sequence ID" value="KVH95867.1"/>
    <property type="molecule type" value="Genomic_DNA"/>
</dbReference>